<keyword evidence="3" id="KW-1185">Reference proteome</keyword>
<evidence type="ECO:0000256" key="1">
    <source>
        <dbReference type="SAM" id="MobiDB-lite"/>
    </source>
</evidence>
<dbReference type="Proteomes" id="UP000309848">
    <property type="component" value="Unassembled WGS sequence"/>
</dbReference>
<evidence type="ECO:0000313" key="2">
    <source>
        <dbReference type="EMBL" id="TGX44279.1"/>
    </source>
</evidence>
<comment type="caution">
    <text evidence="2">The sequence shown here is derived from an EMBL/GenBank/DDBJ whole genome shotgun (WGS) entry which is preliminary data.</text>
</comment>
<evidence type="ECO:0000313" key="3">
    <source>
        <dbReference type="Proteomes" id="UP000309848"/>
    </source>
</evidence>
<sequence length="132" mass="13975">MHDASHGAGTMPFTGSHAAFSGPPHRSPDWLLSTGSTRPSAREIRVNPPPHSPRFWPSQTAPGVARAVPIPKRGSSFCLSLTEWICPLSASSRRRLVTIVTRPSSGAQSSAAKRSPSVGAVPRATQLPCTRS</sequence>
<reference evidence="2 3" key="1">
    <citation type="submission" date="2019-04" db="EMBL/GenBank/DDBJ databases">
        <title>Sphingomonas psychrotolerans sp. nov., isolated from soil in the Tianshan Mountains, Xinjiang, China.</title>
        <authorList>
            <person name="Luo Y."/>
            <person name="Sheng H."/>
        </authorList>
    </citation>
    <scope>NUCLEOTIDE SEQUENCE [LARGE SCALE GENOMIC DNA]</scope>
    <source>
        <strain evidence="2 3">KIS18-15</strain>
    </source>
</reference>
<proteinExistence type="predicted"/>
<feature type="region of interest" description="Disordered" evidence="1">
    <location>
        <begin position="1"/>
        <end position="60"/>
    </location>
</feature>
<protein>
    <submittedName>
        <fullName evidence="2">Uncharacterized protein</fullName>
    </submittedName>
</protein>
<gene>
    <name evidence="2" type="ORF">E5A74_05615</name>
</gene>
<feature type="region of interest" description="Disordered" evidence="1">
    <location>
        <begin position="102"/>
        <end position="132"/>
    </location>
</feature>
<feature type="compositionally biased region" description="Polar residues" evidence="1">
    <location>
        <begin position="102"/>
        <end position="112"/>
    </location>
</feature>
<dbReference type="AlphaFoldDB" id="A0A4S1WLZ6"/>
<dbReference type="EMBL" id="SRXU01000002">
    <property type="protein sequence ID" value="TGX44279.1"/>
    <property type="molecule type" value="Genomic_DNA"/>
</dbReference>
<accession>A0A4S1WLZ6</accession>
<name>A0A4S1WLZ6_9SPHN</name>
<organism evidence="2 3">
    <name type="scientific">Sphingomonas naasensis</name>
    <dbReference type="NCBI Taxonomy" id="1344951"/>
    <lineage>
        <taxon>Bacteria</taxon>
        <taxon>Pseudomonadati</taxon>
        <taxon>Pseudomonadota</taxon>
        <taxon>Alphaproteobacteria</taxon>
        <taxon>Sphingomonadales</taxon>
        <taxon>Sphingomonadaceae</taxon>
        <taxon>Sphingomonas</taxon>
    </lineage>
</organism>